<evidence type="ECO:0000313" key="6">
    <source>
        <dbReference type="EMBL" id="EGL98107.1"/>
    </source>
</evidence>
<name>F5VGD6_9LACO</name>
<dbReference type="InterPro" id="IPR036388">
    <property type="entry name" value="WH-like_DNA-bd_sf"/>
</dbReference>
<dbReference type="InterPro" id="IPR051054">
    <property type="entry name" value="SorC_transcr_regulators"/>
</dbReference>
<evidence type="ECO:0000256" key="2">
    <source>
        <dbReference type="ARBA" id="ARBA00023015"/>
    </source>
</evidence>
<evidence type="ECO:0000256" key="1">
    <source>
        <dbReference type="ARBA" id="ARBA00010466"/>
    </source>
</evidence>
<keyword evidence="3" id="KW-0238">DNA-binding</keyword>
<accession>F5VGD6</accession>
<dbReference type="Gene3D" id="3.40.50.1360">
    <property type="match status" value="1"/>
</dbReference>
<dbReference type="GO" id="GO:0003700">
    <property type="term" value="F:DNA-binding transcription factor activity"/>
    <property type="evidence" value="ECO:0007669"/>
    <property type="project" value="InterPro"/>
</dbReference>
<dbReference type="InterPro" id="IPR037171">
    <property type="entry name" value="NagB/RpiA_transferase-like"/>
</dbReference>
<gene>
    <name evidence="6" type="ORF">NIAS840_01856</name>
</gene>
<dbReference type="Pfam" id="PF04198">
    <property type="entry name" value="Sugar-bind"/>
    <property type="match status" value="1"/>
</dbReference>
<reference evidence="6 7" key="1">
    <citation type="journal article" date="2011" name="J. Bacteriol.">
        <title>Genome Sequence of Lactobacillus salivarius NIAS840, Isolated from Chicken Intestine.</title>
        <authorList>
            <person name="Ham J.S."/>
            <person name="Kim H.W."/>
            <person name="Seol K.H."/>
            <person name="Jang A."/>
            <person name="Jeong S.G."/>
            <person name="Oh M.H."/>
            <person name="Kim D.H."/>
            <person name="Kang D.K."/>
            <person name="Kim G.B."/>
            <person name="Cha C.J."/>
        </authorList>
    </citation>
    <scope>NUCLEOTIDE SEQUENCE [LARGE SCALE GENOMIC DNA]</scope>
    <source>
        <strain evidence="6 7">NIAS840</strain>
    </source>
</reference>
<organism evidence="6 7">
    <name type="scientific">Ligilactobacillus salivarius NIAS840</name>
    <dbReference type="NCBI Taxonomy" id="1029822"/>
    <lineage>
        <taxon>Bacteria</taxon>
        <taxon>Bacillati</taxon>
        <taxon>Bacillota</taxon>
        <taxon>Bacilli</taxon>
        <taxon>Lactobacillales</taxon>
        <taxon>Lactobacillaceae</taxon>
        <taxon>Ligilactobacillus</taxon>
    </lineage>
</organism>
<dbReference type="GO" id="GO:0030246">
    <property type="term" value="F:carbohydrate binding"/>
    <property type="evidence" value="ECO:0007669"/>
    <property type="project" value="InterPro"/>
</dbReference>
<evidence type="ECO:0000256" key="4">
    <source>
        <dbReference type="ARBA" id="ARBA00023163"/>
    </source>
</evidence>
<dbReference type="AlphaFoldDB" id="F5VGD6"/>
<dbReference type="GO" id="GO:0003677">
    <property type="term" value="F:DNA binding"/>
    <property type="evidence" value="ECO:0007669"/>
    <property type="project" value="UniProtKB-KW"/>
</dbReference>
<proteinExistence type="inferred from homology"/>
<dbReference type="SUPFAM" id="SSF100950">
    <property type="entry name" value="NagB/RpiA/CoA transferase-like"/>
    <property type="match status" value="1"/>
</dbReference>
<evidence type="ECO:0000259" key="5">
    <source>
        <dbReference type="Pfam" id="PF04198"/>
    </source>
</evidence>
<comment type="caution">
    <text evidence="6">The sequence shown here is derived from an EMBL/GenBank/DDBJ whole genome shotgun (WGS) entry which is preliminary data.</text>
</comment>
<comment type="similarity">
    <text evidence="1">Belongs to the SorC transcriptional regulatory family.</text>
</comment>
<dbReference type="Gene3D" id="1.10.10.10">
    <property type="entry name" value="Winged helix-like DNA-binding domain superfamily/Winged helix DNA-binding domain"/>
    <property type="match status" value="1"/>
</dbReference>
<dbReference type="InterPro" id="IPR007324">
    <property type="entry name" value="Sugar-bd_dom_put"/>
</dbReference>
<dbReference type="EMBL" id="AFMN01000003">
    <property type="protein sequence ID" value="EGL98107.1"/>
    <property type="molecule type" value="Genomic_DNA"/>
</dbReference>
<keyword evidence="2" id="KW-0805">Transcription regulation</keyword>
<dbReference type="Proteomes" id="UP000006227">
    <property type="component" value="Unassembled WGS sequence"/>
</dbReference>
<dbReference type="PATRIC" id="fig|1029822.3.peg.1849"/>
<sequence length="320" mass="35820">MKSAKRNTWSRETLLRAVVLYYEKKMTQEEVSNELGVSRPQVSVMLSQAREDGLVHFSVKDINKEIIEYEIALKEKYKLNKVRVVSTRFDRTKEAIKSQIGELAANYLKEQFSKVNSIGIGWGSSSSYFVNEVDYMRVDNPKKIVPLVGGLSLLNDRIHSNYLASSLATKLDSEYSIFYAPVIAESEEEASNLCESRMVRSALEAAQNVDIAFIGVGGSVSQSTWKKFNYIKDSEIEELENAGAVGDVVSDFFDENGNTVTTSFSKRLIGISIEDLQNIKDVVLMADGIEKANNTKLMLEKKVVNTLIVDDVIARNILSK</sequence>
<feature type="domain" description="Sugar-binding" evidence="5">
    <location>
        <begin position="65"/>
        <end position="319"/>
    </location>
</feature>
<dbReference type="GO" id="GO:0006352">
    <property type="term" value="P:DNA-templated transcription initiation"/>
    <property type="evidence" value="ECO:0007669"/>
    <property type="project" value="InterPro"/>
</dbReference>
<protein>
    <submittedName>
        <fullName evidence="6">Transcriptional regulator</fullName>
    </submittedName>
</protein>
<evidence type="ECO:0000256" key="3">
    <source>
        <dbReference type="ARBA" id="ARBA00023125"/>
    </source>
</evidence>
<dbReference type="PANTHER" id="PTHR34294">
    <property type="entry name" value="TRANSCRIPTIONAL REGULATOR-RELATED"/>
    <property type="match status" value="1"/>
</dbReference>
<keyword evidence="4" id="KW-0804">Transcription</keyword>
<evidence type="ECO:0000313" key="7">
    <source>
        <dbReference type="Proteomes" id="UP000006227"/>
    </source>
</evidence>